<dbReference type="EMBL" id="JANPWB010000008">
    <property type="protein sequence ID" value="KAJ1161027.1"/>
    <property type="molecule type" value="Genomic_DNA"/>
</dbReference>
<dbReference type="Proteomes" id="UP001066276">
    <property type="component" value="Chromosome 4_2"/>
</dbReference>
<evidence type="ECO:0000313" key="1">
    <source>
        <dbReference type="EMBL" id="KAJ1161027.1"/>
    </source>
</evidence>
<sequence>MPVEFRLGRERHAEWSCACLRPTEASEWSGWGWETRSPAISAQWLGADLAELCDLEPWMIGPGGLCSGCRLRASRGSEGAPASP</sequence>
<proteinExistence type="predicted"/>
<gene>
    <name evidence="1" type="ORF">NDU88_001515</name>
</gene>
<comment type="caution">
    <text evidence="1">The sequence shown here is derived from an EMBL/GenBank/DDBJ whole genome shotgun (WGS) entry which is preliminary data.</text>
</comment>
<reference evidence="1" key="1">
    <citation type="journal article" date="2022" name="bioRxiv">
        <title>Sequencing and chromosome-scale assembly of the giantPleurodeles waltlgenome.</title>
        <authorList>
            <person name="Brown T."/>
            <person name="Elewa A."/>
            <person name="Iarovenko S."/>
            <person name="Subramanian E."/>
            <person name="Araus A.J."/>
            <person name="Petzold A."/>
            <person name="Susuki M."/>
            <person name="Suzuki K.-i.T."/>
            <person name="Hayashi T."/>
            <person name="Toyoda A."/>
            <person name="Oliveira C."/>
            <person name="Osipova E."/>
            <person name="Leigh N.D."/>
            <person name="Simon A."/>
            <person name="Yun M.H."/>
        </authorList>
    </citation>
    <scope>NUCLEOTIDE SEQUENCE</scope>
    <source>
        <strain evidence="1">20211129_DDA</strain>
        <tissue evidence="1">Liver</tissue>
    </source>
</reference>
<dbReference type="AlphaFoldDB" id="A0AAV7S9Z1"/>
<organism evidence="1 2">
    <name type="scientific">Pleurodeles waltl</name>
    <name type="common">Iberian ribbed newt</name>
    <dbReference type="NCBI Taxonomy" id="8319"/>
    <lineage>
        <taxon>Eukaryota</taxon>
        <taxon>Metazoa</taxon>
        <taxon>Chordata</taxon>
        <taxon>Craniata</taxon>
        <taxon>Vertebrata</taxon>
        <taxon>Euteleostomi</taxon>
        <taxon>Amphibia</taxon>
        <taxon>Batrachia</taxon>
        <taxon>Caudata</taxon>
        <taxon>Salamandroidea</taxon>
        <taxon>Salamandridae</taxon>
        <taxon>Pleurodelinae</taxon>
        <taxon>Pleurodeles</taxon>
    </lineage>
</organism>
<keyword evidence="2" id="KW-1185">Reference proteome</keyword>
<name>A0AAV7S9Z1_PLEWA</name>
<accession>A0AAV7S9Z1</accession>
<protein>
    <submittedName>
        <fullName evidence="1">Uncharacterized protein</fullName>
    </submittedName>
</protein>
<evidence type="ECO:0000313" key="2">
    <source>
        <dbReference type="Proteomes" id="UP001066276"/>
    </source>
</evidence>